<gene>
    <name evidence="2" type="ORF">CEXT_183241</name>
</gene>
<keyword evidence="1" id="KW-0472">Membrane</keyword>
<proteinExistence type="predicted"/>
<keyword evidence="3" id="KW-1185">Reference proteome</keyword>
<reference evidence="2 3" key="1">
    <citation type="submission" date="2021-06" db="EMBL/GenBank/DDBJ databases">
        <title>Caerostris extrusa draft genome.</title>
        <authorList>
            <person name="Kono N."/>
            <person name="Arakawa K."/>
        </authorList>
    </citation>
    <scope>NUCLEOTIDE SEQUENCE [LARGE SCALE GENOMIC DNA]</scope>
</reference>
<keyword evidence="1" id="KW-0812">Transmembrane</keyword>
<organism evidence="2 3">
    <name type="scientific">Caerostris extrusa</name>
    <name type="common">Bark spider</name>
    <name type="synonym">Caerostris bankana</name>
    <dbReference type="NCBI Taxonomy" id="172846"/>
    <lineage>
        <taxon>Eukaryota</taxon>
        <taxon>Metazoa</taxon>
        <taxon>Ecdysozoa</taxon>
        <taxon>Arthropoda</taxon>
        <taxon>Chelicerata</taxon>
        <taxon>Arachnida</taxon>
        <taxon>Araneae</taxon>
        <taxon>Araneomorphae</taxon>
        <taxon>Entelegynae</taxon>
        <taxon>Araneoidea</taxon>
        <taxon>Araneidae</taxon>
        <taxon>Caerostris</taxon>
    </lineage>
</organism>
<dbReference type="EMBL" id="BPLR01021223">
    <property type="protein sequence ID" value="GIX87286.1"/>
    <property type="molecule type" value="Genomic_DNA"/>
</dbReference>
<comment type="caution">
    <text evidence="2">The sequence shown here is derived from an EMBL/GenBank/DDBJ whole genome shotgun (WGS) entry which is preliminary data.</text>
</comment>
<feature type="transmembrane region" description="Helical" evidence="1">
    <location>
        <begin position="6"/>
        <end position="25"/>
    </location>
</feature>
<sequence length="76" mass="8795">MDETRSVSVIFFLVGLGLLAQYLYVHTFWSFVHLLFYTELMTISIKENGGLKTLISALDKWATEYVTQRKDELFVG</sequence>
<evidence type="ECO:0000313" key="3">
    <source>
        <dbReference type="Proteomes" id="UP001054945"/>
    </source>
</evidence>
<keyword evidence="1" id="KW-1133">Transmembrane helix</keyword>
<dbReference type="AlphaFoldDB" id="A0AAV4NR97"/>
<protein>
    <submittedName>
        <fullName evidence="2">Uncharacterized protein</fullName>
    </submittedName>
</protein>
<accession>A0AAV4NR97</accession>
<dbReference type="Proteomes" id="UP001054945">
    <property type="component" value="Unassembled WGS sequence"/>
</dbReference>
<name>A0AAV4NR97_CAEEX</name>
<evidence type="ECO:0000256" key="1">
    <source>
        <dbReference type="SAM" id="Phobius"/>
    </source>
</evidence>
<evidence type="ECO:0000313" key="2">
    <source>
        <dbReference type="EMBL" id="GIX87286.1"/>
    </source>
</evidence>